<evidence type="ECO:0000256" key="1">
    <source>
        <dbReference type="SAM" id="MobiDB-lite"/>
    </source>
</evidence>
<dbReference type="InterPro" id="IPR054464">
    <property type="entry name" value="ULD_fung"/>
</dbReference>
<feature type="region of interest" description="Disordered" evidence="1">
    <location>
        <begin position="1"/>
        <end position="47"/>
    </location>
</feature>
<dbReference type="Pfam" id="PF22893">
    <property type="entry name" value="ULD_2"/>
    <property type="match status" value="1"/>
</dbReference>
<accession>A0A8E2EVI4</accession>
<organism evidence="3 4">
    <name type="scientific">Glonium stellatum</name>
    <dbReference type="NCBI Taxonomy" id="574774"/>
    <lineage>
        <taxon>Eukaryota</taxon>
        <taxon>Fungi</taxon>
        <taxon>Dikarya</taxon>
        <taxon>Ascomycota</taxon>
        <taxon>Pezizomycotina</taxon>
        <taxon>Dothideomycetes</taxon>
        <taxon>Pleosporomycetidae</taxon>
        <taxon>Gloniales</taxon>
        <taxon>Gloniaceae</taxon>
        <taxon>Glonium</taxon>
    </lineage>
</organism>
<evidence type="ECO:0000259" key="2">
    <source>
        <dbReference type="Pfam" id="PF22893"/>
    </source>
</evidence>
<name>A0A8E2EVI4_9PEZI</name>
<keyword evidence="4" id="KW-1185">Reference proteome</keyword>
<protein>
    <recommendedName>
        <fullName evidence="2">Ubiquitin-like domain-containing protein</fullName>
    </recommendedName>
</protein>
<sequence length="418" mass="46050">MQPAFPSSSVQPAPGLCVPNRTLSDPPATCDAPAGAPGDSGKPQVSPGPVGADLLKITLVDQYGNSLQCPITMCLTYKSLRDFLLEDRCDERNRDAILKNEFKLEDAKGRIIPPDIWRSVMMKYMEKEKSGKVIRIVVTPRLLFTLVIENRWHFKLPVDCCRSANGMRLAILRAIHSTCRDADTIGAVERDQYWLIDQEGAFVLPICYNNLGGMTVHLATPIPSIGTPPICAPPPSPLCASPDPHPLLPIVTTTNIPVICVNSESLHKIGGYGSGDVSIVIVARAASEYLGRGHLEWKEEAETLLGRAKKAAKDCMDKINDTNWGSYKPETIRQLQLVINLLEPVKYEAVRGKLLTFTLPTRGSDYYKISICAGQLTDGLTVMECRIDPEKWYQGLDLLQFLAGKNRKIVLEEDGVLV</sequence>
<dbReference type="AlphaFoldDB" id="A0A8E2EVI4"/>
<gene>
    <name evidence="3" type="ORF">AOQ84DRAFT_390697</name>
</gene>
<feature type="domain" description="Ubiquitin-like" evidence="2">
    <location>
        <begin position="56"/>
        <end position="123"/>
    </location>
</feature>
<evidence type="ECO:0000313" key="3">
    <source>
        <dbReference type="EMBL" id="OCL05697.1"/>
    </source>
</evidence>
<dbReference type="Proteomes" id="UP000250140">
    <property type="component" value="Unassembled WGS sequence"/>
</dbReference>
<reference evidence="3 4" key="1">
    <citation type="journal article" date="2016" name="Nat. Commun.">
        <title>Ectomycorrhizal ecology is imprinted in the genome of the dominant symbiotic fungus Cenococcum geophilum.</title>
        <authorList>
            <consortium name="DOE Joint Genome Institute"/>
            <person name="Peter M."/>
            <person name="Kohler A."/>
            <person name="Ohm R.A."/>
            <person name="Kuo A."/>
            <person name="Krutzmann J."/>
            <person name="Morin E."/>
            <person name="Arend M."/>
            <person name="Barry K.W."/>
            <person name="Binder M."/>
            <person name="Choi C."/>
            <person name="Clum A."/>
            <person name="Copeland A."/>
            <person name="Grisel N."/>
            <person name="Haridas S."/>
            <person name="Kipfer T."/>
            <person name="LaButti K."/>
            <person name="Lindquist E."/>
            <person name="Lipzen A."/>
            <person name="Maire R."/>
            <person name="Meier B."/>
            <person name="Mihaltcheva S."/>
            <person name="Molinier V."/>
            <person name="Murat C."/>
            <person name="Poggeler S."/>
            <person name="Quandt C.A."/>
            <person name="Sperisen C."/>
            <person name="Tritt A."/>
            <person name="Tisserant E."/>
            <person name="Crous P.W."/>
            <person name="Henrissat B."/>
            <person name="Nehls U."/>
            <person name="Egli S."/>
            <person name="Spatafora J.W."/>
            <person name="Grigoriev I.V."/>
            <person name="Martin F.M."/>
        </authorList>
    </citation>
    <scope>NUCLEOTIDE SEQUENCE [LARGE SCALE GENOMIC DNA]</scope>
    <source>
        <strain evidence="3 4">CBS 207.34</strain>
    </source>
</reference>
<evidence type="ECO:0000313" key="4">
    <source>
        <dbReference type="Proteomes" id="UP000250140"/>
    </source>
</evidence>
<proteinExistence type="predicted"/>
<feature type="compositionally biased region" description="Polar residues" evidence="1">
    <location>
        <begin position="1"/>
        <end position="11"/>
    </location>
</feature>
<dbReference type="EMBL" id="KV750232">
    <property type="protein sequence ID" value="OCL05697.1"/>
    <property type="molecule type" value="Genomic_DNA"/>
</dbReference>